<dbReference type="AlphaFoldDB" id="A0A3G3JSG4"/>
<name>A0A3G3JSG4_9BACL</name>
<gene>
    <name evidence="1" type="ORF">EAV92_00200</name>
</gene>
<proteinExistence type="predicted"/>
<evidence type="ECO:0000313" key="1">
    <source>
        <dbReference type="EMBL" id="AYQ71166.1"/>
    </source>
</evidence>
<accession>A0A3G3JSG4</accession>
<dbReference type="Gene3D" id="3.90.20.10">
    <property type="match status" value="1"/>
</dbReference>
<keyword evidence="2" id="KW-1185">Reference proteome</keyword>
<dbReference type="Proteomes" id="UP000269097">
    <property type="component" value="Chromosome"/>
</dbReference>
<evidence type="ECO:0008006" key="3">
    <source>
        <dbReference type="Google" id="ProtNLM"/>
    </source>
</evidence>
<sequence length="97" mass="11729">MSDQKLTQIEHMLTELIHSVGSLKAYFEEEREENGRRFAQIDERFAQMDKKFEQMDKRFDDLSSKLDEINNDQHYMAARIFQNEMEVQKVKDKLLNR</sequence>
<evidence type="ECO:0000313" key="2">
    <source>
        <dbReference type="Proteomes" id="UP000269097"/>
    </source>
</evidence>
<dbReference type="KEGG" id="coh:EAV92_00200"/>
<reference evidence="1 2" key="1">
    <citation type="submission" date="2018-10" db="EMBL/GenBank/DDBJ databases">
        <title>Genome Sequence of Cohnella sp.</title>
        <authorList>
            <person name="Srinivasan S."/>
            <person name="Kim M.K."/>
        </authorList>
    </citation>
    <scope>NUCLEOTIDE SEQUENCE [LARGE SCALE GENOMIC DNA]</scope>
    <source>
        <strain evidence="1 2">18JY8-7</strain>
    </source>
</reference>
<dbReference type="RefSeq" id="WP_123039230.1">
    <property type="nucleotide sequence ID" value="NZ_CP033433.1"/>
</dbReference>
<organism evidence="1 2">
    <name type="scientific">Cohnella candidum</name>
    <dbReference type="NCBI Taxonomy" id="2674991"/>
    <lineage>
        <taxon>Bacteria</taxon>
        <taxon>Bacillati</taxon>
        <taxon>Bacillota</taxon>
        <taxon>Bacilli</taxon>
        <taxon>Bacillales</taxon>
        <taxon>Paenibacillaceae</taxon>
        <taxon>Cohnella</taxon>
    </lineage>
</organism>
<dbReference type="EMBL" id="CP033433">
    <property type="protein sequence ID" value="AYQ71166.1"/>
    <property type="molecule type" value="Genomic_DNA"/>
</dbReference>
<protein>
    <recommendedName>
        <fullName evidence="3">t-SNARE coiled-coil homology domain-containing protein</fullName>
    </recommendedName>
</protein>